<evidence type="ECO:0000313" key="2">
    <source>
        <dbReference type="Proteomes" id="UP000614350"/>
    </source>
</evidence>
<dbReference type="Gene3D" id="3.30.420.10">
    <property type="entry name" value="Ribonuclease H-like superfamily/Ribonuclease H"/>
    <property type="match status" value="1"/>
</dbReference>
<evidence type="ECO:0000313" key="1">
    <source>
        <dbReference type="EMBL" id="KAF7381585.1"/>
    </source>
</evidence>
<dbReference type="EMBL" id="JACSEA010000020">
    <property type="protein sequence ID" value="KAF7381585.1"/>
    <property type="molecule type" value="Genomic_DNA"/>
</dbReference>
<sequence length="87" mass="10245">MGKLTIIDGILTAIKYTTIPDLNPIEYLWYELDQKIFVKERYSKLKLITILKKTWSEISSDVLKKYILSMLNHLSEVTKAKCYHTSY</sequence>
<accession>A0A834MQP0</accession>
<reference evidence="1" key="1">
    <citation type="journal article" date="2020" name="G3 (Bethesda)">
        <title>High-Quality Assemblies for Three Invasive Social Wasps from the &lt;i&gt;Vespula&lt;/i&gt; Genus.</title>
        <authorList>
            <person name="Harrop T.W.R."/>
            <person name="Guhlin J."/>
            <person name="McLaughlin G.M."/>
            <person name="Permina E."/>
            <person name="Stockwell P."/>
            <person name="Gilligan J."/>
            <person name="Le Lec M.F."/>
            <person name="Gruber M.A.M."/>
            <person name="Quinn O."/>
            <person name="Lovegrove M."/>
            <person name="Duncan E.J."/>
            <person name="Remnant E.J."/>
            <person name="Van Eeckhoven J."/>
            <person name="Graham B."/>
            <person name="Knapp R.A."/>
            <person name="Langford K.W."/>
            <person name="Kronenberg Z."/>
            <person name="Press M.O."/>
            <person name="Eacker S.M."/>
            <person name="Wilson-Rankin E.E."/>
            <person name="Purcell J."/>
            <person name="Lester P.J."/>
            <person name="Dearden P.K."/>
        </authorList>
    </citation>
    <scope>NUCLEOTIDE SEQUENCE</scope>
    <source>
        <strain evidence="1">Marl-1</strain>
    </source>
</reference>
<protein>
    <submittedName>
        <fullName evidence="1">Uncharacterized protein</fullName>
    </submittedName>
</protein>
<dbReference type="AlphaFoldDB" id="A0A834MQP0"/>
<keyword evidence="2" id="KW-1185">Reference proteome</keyword>
<dbReference type="Proteomes" id="UP000614350">
    <property type="component" value="Unassembled WGS sequence"/>
</dbReference>
<proteinExistence type="predicted"/>
<name>A0A834MQP0_VESVU</name>
<comment type="caution">
    <text evidence="1">The sequence shown here is derived from an EMBL/GenBank/DDBJ whole genome shotgun (WGS) entry which is preliminary data.</text>
</comment>
<dbReference type="GO" id="GO:0003676">
    <property type="term" value="F:nucleic acid binding"/>
    <property type="evidence" value="ECO:0007669"/>
    <property type="project" value="InterPro"/>
</dbReference>
<organism evidence="1 2">
    <name type="scientific">Vespula vulgaris</name>
    <name type="common">Yellow jacket</name>
    <name type="synonym">Wasp</name>
    <dbReference type="NCBI Taxonomy" id="7454"/>
    <lineage>
        <taxon>Eukaryota</taxon>
        <taxon>Metazoa</taxon>
        <taxon>Ecdysozoa</taxon>
        <taxon>Arthropoda</taxon>
        <taxon>Hexapoda</taxon>
        <taxon>Insecta</taxon>
        <taxon>Pterygota</taxon>
        <taxon>Neoptera</taxon>
        <taxon>Endopterygota</taxon>
        <taxon>Hymenoptera</taxon>
        <taxon>Apocrita</taxon>
        <taxon>Aculeata</taxon>
        <taxon>Vespoidea</taxon>
        <taxon>Vespidae</taxon>
        <taxon>Vespinae</taxon>
        <taxon>Vespula</taxon>
    </lineage>
</organism>
<gene>
    <name evidence="1" type="ORF">HZH66_013979</name>
</gene>
<dbReference type="InterPro" id="IPR036397">
    <property type="entry name" value="RNaseH_sf"/>
</dbReference>